<name>A0A328ENM6_9CHLR</name>
<reference evidence="3 4" key="1">
    <citation type="submission" date="2018-05" db="EMBL/GenBank/DDBJ databases">
        <title>Draft genome sequences of Dehalococcoides mccartyi strains RC and KS.</title>
        <authorList>
            <person name="Higgins S.A."/>
            <person name="Padilla-Crespo E."/>
            <person name="Loeffler F.E."/>
        </authorList>
    </citation>
    <scope>NUCLEOTIDE SEQUENCE [LARGE SCALE GENOMIC DNA]</scope>
    <source>
        <strain evidence="2 3">KS</strain>
        <strain evidence="1 4">RC</strain>
    </source>
</reference>
<dbReference type="Proteomes" id="UP000248786">
    <property type="component" value="Unassembled WGS sequence"/>
</dbReference>
<gene>
    <name evidence="2" type="ORF">C1G86_1121</name>
    <name evidence="1" type="ORF">C1G87_1087</name>
</gene>
<evidence type="ECO:0000313" key="2">
    <source>
        <dbReference type="EMBL" id="RAL70247.1"/>
    </source>
</evidence>
<dbReference type="Proteomes" id="UP000249146">
    <property type="component" value="Unassembled WGS sequence"/>
</dbReference>
<dbReference type="AlphaFoldDB" id="A0A328ENM6"/>
<comment type="caution">
    <text evidence="1">The sequence shown here is derived from an EMBL/GenBank/DDBJ whole genome shotgun (WGS) entry which is preliminary data.</text>
</comment>
<accession>A0A328ENM6</accession>
<evidence type="ECO:0000313" key="1">
    <source>
        <dbReference type="EMBL" id="RAL69113.1"/>
    </source>
</evidence>
<sequence length="42" mass="4807">MMNIFPVILGLSVITWLIINDNTMVIMPKAIYHFDKLSLDNA</sequence>
<evidence type="ECO:0000313" key="3">
    <source>
        <dbReference type="Proteomes" id="UP000248786"/>
    </source>
</evidence>
<dbReference type="EMBL" id="QGLC01000011">
    <property type="protein sequence ID" value="RAL69113.1"/>
    <property type="molecule type" value="Genomic_DNA"/>
</dbReference>
<evidence type="ECO:0000313" key="4">
    <source>
        <dbReference type="Proteomes" id="UP000249146"/>
    </source>
</evidence>
<proteinExistence type="predicted"/>
<dbReference type="EMBL" id="QGLD01000011">
    <property type="protein sequence ID" value="RAL70247.1"/>
    <property type="molecule type" value="Genomic_DNA"/>
</dbReference>
<organism evidence="1 4">
    <name type="scientific">Dehalococcoides mccartyi</name>
    <dbReference type="NCBI Taxonomy" id="61435"/>
    <lineage>
        <taxon>Bacteria</taxon>
        <taxon>Bacillati</taxon>
        <taxon>Chloroflexota</taxon>
        <taxon>Dehalococcoidia</taxon>
        <taxon>Dehalococcoidales</taxon>
        <taxon>Dehalococcoidaceae</taxon>
        <taxon>Dehalococcoides</taxon>
    </lineage>
</organism>
<protein>
    <submittedName>
        <fullName evidence="1">Uncharacterized protein</fullName>
    </submittedName>
</protein>